<proteinExistence type="predicted"/>
<dbReference type="Gene3D" id="3.90.70.10">
    <property type="entry name" value="Cysteine proteinases"/>
    <property type="match status" value="1"/>
</dbReference>
<dbReference type="GO" id="GO:0004843">
    <property type="term" value="F:cysteine-type deubiquitinase activity"/>
    <property type="evidence" value="ECO:0007669"/>
    <property type="project" value="InterPro"/>
</dbReference>
<dbReference type="AlphaFoldDB" id="A0A8S9HT52"/>
<gene>
    <name evidence="2" type="ORF">F2Q68_00017073</name>
</gene>
<dbReference type="PROSITE" id="PS50235">
    <property type="entry name" value="USP_3"/>
    <property type="match status" value="1"/>
</dbReference>
<dbReference type="InterPro" id="IPR028889">
    <property type="entry name" value="USP"/>
</dbReference>
<feature type="domain" description="USP" evidence="1">
    <location>
        <begin position="27"/>
        <end position="260"/>
    </location>
</feature>
<name>A0A8S9HT52_BRACR</name>
<comment type="caution">
    <text evidence="2">The sequence shown here is derived from an EMBL/GenBank/DDBJ whole genome shotgun (WGS) entry which is preliminary data.</text>
</comment>
<dbReference type="GO" id="GO:0016579">
    <property type="term" value="P:protein deubiquitination"/>
    <property type="evidence" value="ECO:0007669"/>
    <property type="project" value="InterPro"/>
</dbReference>
<dbReference type="Proteomes" id="UP000712281">
    <property type="component" value="Unassembled WGS sequence"/>
</dbReference>
<evidence type="ECO:0000259" key="1">
    <source>
        <dbReference type="PROSITE" id="PS50235"/>
    </source>
</evidence>
<evidence type="ECO:0000313" key="3">
    <source>
        <dbReference type="Proteomes" id="UP000712281"/>
    </source>
</evidence>
<dbReference type="InterPro" id="IPR001394">
    <property type="entry name" value="Peptidase_C19_UCH"/>
</dbReference>
<dbReference type="SUPFAM" id="SSF54001">
    <property type="entry name" value="Cysteine proteinases"/>
    <property type="match status" value="1"/>
</dbReference>
<accession>A0A8S9HT52</accession>
<organism evidence="2 3">
    <name type="scientific">Brassica cretica</name>
    <name type="common">Mustard</name>
    <dbReference type="NCBI Taxonomy" id="69181"/>
    <lineage>
        <taxon>Eukaryota</taxon>
        <taxon>Viridiplantae</taxon>
        <taxon>Streptophyta</taxon>
        <taxon>Embryophyta</taxon>
        <taxon>Tracheophyta</taxon>
        <taxon>Spermatophyta</taxon>
        <taxon>Magnoliopsida</taxon>
        <taxon>eudicotyledons</taxon>
        <taxon>Gunneridae</taxon>
        <taxon>Pentapetalae</taxon>
        <taxon>rosids</taxon>
        <taxon>malvids</taxon>
        <taxon>Brassicales</taxon>
        <taxon>Brassicaceae</taxon>
        <taxon>Brassiceae</taxon>
        <taxon>Brassica</taxon>
    </lineage>
</organism>
<reference evidence="2" key="1">
    <citation type="submission" date="2019-12" db="EMBL/GenBank/DDBJ databases">
        <title>Genome sequencing and annotation of Brassica cretica.</title>
        <authorList>
            <person name="Studholme D.J."/>
            <person name="Sarris P.F."/>
        </authorList>
    </citation>
    <scope>NUCLEOTIDE SEQUENCE</scope>
    <source>
        <strain evidence="2">PFS-001/15</strain>
        <tissue evidence="2">Leaf</tissue>
    </source>
</reference>
<evidence type="ECO:0000313" key="2">
    <source>
        <dbReference type="EMBL" id="KAF2559356.1"/>
    </source>
</evidence>
<sequence>MYILYLIYYRKLDSILNSNILENEDQTRDEEFRQRICRPNGTKQQYFSHQSLKLAFEMAPADPTLDLNMQLTKLGHGLLSGKYSIPVTEKDAATAEARQEGIPPRMFKSVVAAGHGEFSSMRQQDALDFFLHLLDKVERGNNTRPDLDPSRSFKFGVEEKILCSSGKVSYNKRDDCILSLNIPLQEATNKDELEAFNNQTAGKGLEENNMSTDEIVRPRVPLEACLATFASPEQIHDYYSTALKGKTTAIKYDVSFLSES</sequence>
<dbReference type="InterPro" id="IPR038765">
    <property type="entry name" value="Papain-like_cys_pep_sf"/>
</dbReference>
<dbReference type="Pfam" id="PF00443">
    <property type="entry name" value="UCH"/>
    <property type="match status" value="1"/>
</dbReference>
<dbReference type="EMBL" id="QGKW02001940">
    <property type="protein sequence ID" value="KAF2559356.1"/>
    <property type="molecule type" value="Genomic_DNA"/>
</dbReference>
<protein>
    <recommendedName>
        <fullName evidence="1">USP domain-containing protein</fullName>
    </recommendedName>
</protein>